<dbReference type="InterPro" id="IPR012657">
    <property type="entry name" value="23S_rRNA-intervening_sequence"/>
</dbReference>
<dbReference type="SUPFAM" id="SSF158446">
    <property type="entry name" value="IVS-encoded protein-like"/>
    <property type="match status" value="1"/>
</dbReference>
<dbReference type="Pfam" id="PF05635">
    <property type="entry name" value="23S_rRNA_IVP"/>
    <property type="match status" value="1"/>
</dbReference>
<evidence type="ECO:0000313" key="1">
    <source>
        <dbReference type="EMBL" id="KUG26926.1"/>
    </source>
</evidence>
<name>A0A0W8G1T5_9ZZZZ</name>
<dbReference type="InterPro" id="IPR036583">
    <property type="entry name" value="23S_rRNA_IVS_sf"/>
</dbReference>
<dbReference type="PANTHER" id="PTHR38471">
    <property type="entry name" value="FOUR HELIX BUNDLE PROTEIN"/>
    <property type="match status" value="1"/>
</dbReference>
<evidence type="ECO:0008006" key="2">
    <source>
        <dbReference type="Google" id="ProtNLM"/>
    </source>
</evidence>
<dbReference type="AlphaFoldDB" id="A0A0W8G1T5"/>
<protein>
    <recommendedName>
        <fullName evidence="2">Four helix bundle protein</fullName>
    </recommendedName>
</protein>
<reference evidence="1" key="1">
    <citation type="journal article" date="2015" name="Proc. Natl. Acad. Sci. U.S.A.">
        <title>Networks of energetic and metabolic interactions define dynamics in microbial communities.</title>
        <authorList>
            <person name="Embree M."/>
            <person name="Liu J.K."/>
            <person name="Al-Bassam M.M."/>
            <person name="Zengler K."/>
        </authorList>
    </citation>
    <scope>NUCLEOTIDE SEQUENCE</scope>
</reference>
<comment type="caution">
    <text evidence="1">The sequence shown here is derived from an EMBL/GenBank/DDBJ whole genome shotgun (WGS) entry which is preliminary data.</text>
</comment>
<dbReference type="PANTHER" id="PTHR38471:SF2">
    <property type="entry name" value="FOUR HELIX BUNDLE PROTEIN"/>
    <property type="match status" value="1"/>
</dbReference>
<dbReference type="Gene3D" id="1.20.1440.60">
    <property type="entry name" value="23S rRNA-intervening sequence"/>
    <property type="match status" value="1"/>
</dbReference>
<accession>A0A0W8G1T5</accession>
<dbReference type="EMBL" id="LNQE01000386">
    <property type="protein sequence ID" value="KUG26926.1"/>
    <property type="molecule type" value="Genomic_DNA"/>
</dbReference>
<dbReference type="NCBIfam" id="TIGR02436">
    <property type="entry name" value="four helix bundle protein"/>
    <property type="match status" value="1"/>
</dbReference>
<proteinExistence type="predicted"/>
<gene>
    <name evidence="1" type="ORF">ASZ90_003233</name>
</gene>
<organism evidence="1">
    <name type="scientific">hydrocarbon metagenome</name>
    <dbReference type="NCBI Taxonomy" id="938273"/>
    <lineage>
        <taxon>unclassified sequences</taxon>
        <taxon>metagenomes</taxon>
        <taxon>ecological metagenomes</taxon>
    </lineage>
</organism>
<sequence length="109" mass="12310">MFDHEKLKVYQRALDFVEWVSKLEIKQVKPRPKVIEHLDDASNSIVLNIAEGNGKYTSKDRCNYFDISRGSALESAAALDVLLRKTLISEADNLEGKVILKMLSQCLSV</sequence>